<keyword evidence="3" id="KW-1185">Reference proteome</keyword>
<comment type="caution">
    <text evidence="2">The sequence shown here is derived from an EMBL/GenBank/DDBJ whole genome shotgun (WGS) entry which is preliminary data.</text>
</comment>
<evidence type="ECO:0000313" key="3">
    <source>
        <dbReference type="Proteomes" id="UP000186817"/>
    </source>
</evidence>
<feature type="region of interest" description="Disordered" evidence="1">
    <location>
        <begin position="265"/>
        <end position="295"/>
    </location>
</feature>
<accession>A0A1Q9EUG0</accession>
<reference evidence="2 3" key="1">
    <citation type="submission" date="2016-02" db="EMBL/GenBank/DDBJ databases">
        <title>Genome analysis of coral dinoflagellate symbionts highlights evolutionary adaptations to a symbiotic lifestyle.</title>
        <authorList>
            <person name="Aranda M."/>
            <person name="Li Y."/>
            <person name="Liew Y.J."/>
            <person name="Baumgarten S."/>
            <person name="Simakov O."/>
            <person name="Wilson M."/>
            <person name="Piel J."/>
            <person name="Ashoor H."/>
            <person name="Bougouffa S."/>
            <person name="Bajic V.B."/>
            <person name="Ryu T."/>
            <person name="Ravasi T."/>
            <person name="Bayer T."/>
            <person name="Micklem G."/>
            <person name="Kim H."/>
            <person name="Bhak J."/>
            <person name="Lajeunesse T.C."/>
            <person name="Voolstra C.R."/>
        </authorList>
    </citation>
    <scope>NUCLEOTIDE SEQUENCE [LARGE SCALE GENOMIC DNA]</scope>
    <source>
        <strain evidence="2 3">CCMP2467</strain>
    </source>
</reference>
<proteinExistence type="predicted"/>
<protein>
    <submittedName>
        <fullName evidence="2">Uncharacterized protein</fullName>
    </submittedName>
</protein>
<evidence type="ECO:0000313" key="2">
    <source>
        <dbReference type="EMBL" id="OLQ11066.1"/>
    </source>
</evidence>
<sequence>MPSGDAAPRPAAKTEGGRAFSLNPSTTLQKRGDLSAPSPLPQHPNTLSQDVKDDDDDSDPATSTSAPSPLPSGPAGLAAKALEVQFLERRQLLVQAGEDEDPSLEPPPAQAALSSHSHAIKVEPDFKMENPAFLIAFAAPCALFGTPASTGAGNLFGTSESSGSSGSLFGASAPGKGGSGSSIFSIPPPPADPDTKINIFGGATEVGVANAEVFGSIPMISLKSDSPPLVEMQALAAQFPAVAVREAGIPSSGALFGLPAEGASTGQAFESDEKPNVFAEGDKTPKHQDSKAGLPTARMESILHKKIAELGST</sequence>
<dbReference type="Proteomes" id="UP000186817">
    <property type="component" value="Unassembled WGS sequence"/>
</dbReference>
<dbReference type="AlphaFoldDB" id="A0A1Q9EUG0"/>
<organism evidence="2 3">
    <name type="scientific">Symbiodinium microadriaticum</name>
    <name type="common">Dinoflagellate</name>
    <name type="synonym">Zooxanthella microadriatica</name>
    <dbReference type="NCBI Taxonomy" id="2951"/>
    <lineage>
        <taxon>Eukaryota</taxon>
        <taxon>Sar</taxon>
        <taxon>Alveolata</taxon>
        <taxon>Dinophyceae</taxon>
        <taxon>Suessiales</taxon>
        <taxon>Symbiodiniaceae</taxon>
        <taxon>Symbiodinium</taxon>
    </lineage>
</organism>
<feature type="compositionally biased region" description="Low complexity" evidence="1">
    <location>
        <begin position="60"/>
        <end position="77"/>
    </location>
</feature>
<feature type="region of interest" description="Disordered" evidence="1">
    <location>
        <begin position="1"/>
        <end position="77"/>
    </location>
</feature>
<dbReference type="EMBL" id="LSRX01000066">
    <property type="protein sequence ID" value="OLQ11066.1"/>
    <property type="molecule type" value="Genomic_DNA"/>
</dbReference>
<name>A0A1Q9EUG0_SYMMI</name>
<evidence type="ECO:0000256" key="1">
    <source>
        <dbReference type="SAM" id="MobiDB-lite"/>
    </source>
</evidence>
<feature type="compositionally biased region" description="Basic and acidic residues" evidence="1">
    <location>
        <begin position="271"/>
        <end position="290"/>
    </location>
</feature>
<gene>
    <name evidence="2" type="ORF">AK812_SmicGene5185</name>
</gene>